<feature type="domain" description="Ferrous iron transporter FeoA-like" evidence="2">
    <location>
        <begin position="14"/>
        <end position="78"/>
    </location>
</feature>
<gene>
    <name evidence="3" type="ORF">C7383_105251</name>
</gene>
<dbReference type="InterPro" id="IPR038157">
    <property type="entry name" value="FeoA_core_dom"/>
</dbReference>
<comment type="caution">
    <text evidence="3">The sequence shown here is derived from an EMBL/GenBank/DDBJ whole genome shotgun (WGS) entry which is preliminary data.</text>
</comment>
<dbReference type="SMART" id="SM00899">
    <property type="entry name" value="FeoA"/>
    <property type="match status" value="1"/>
</dbReference>
<dbReference type="Gene3D" id="2.30.30.90">
    <property type="match status" value="1"/>
</dbReference>
<evidence type="ECO:0000313" key="3">
    <source>
        <dbReference type="EMBL" id="PWJ76214.1"/>
    </source>
</evidence>
<reference evidence="3 4" key="1">
    <citation type="submission" date="2018-05" db="EMBL/GenBank/DDBJ databases">
        <authorList>
            <person name="Goeker M."/>
            <person name="Huntemann M."/>
            <person name="Clum A."/>
            <person name="Pillay M."/>
            <person name="Palaniappan K."/>
            <person name="Varghese N."/>
            <person name="Mikhailova N."/>
            <person name="Stamatis D."/>
            <person name="Reddy T."/>
            <person name="Daum C."/>
            <person name="Shapiro N."/>
            <person name="Ivanova N."/>
            <person name="Kyrpides N."/>
            <person name="Woyke T."/>
        </authorList>
    </citation>
    <scope>NUCLEOTIDE SEQUENCE [LARGE SCALE GENOMIC DNA]</scope>
    <source>
        <strain evidence="3 4">DSM 26524</strain>
    </source>
</reference>
<dbReference type="EMBL" id="QGGY01000005">
    <property type="protein sequence ID" value="PWJ76214.1"/>
    <property type="molecule type" value="Genomic_DNA"/>
</dbReference>
<organism evidence="3 4">
    <name type="scientific">Murimonas intestini</name>
    <dbReference type="NCBI Taxonomy" id="1337051"/>
    <lineage>
        <taxon>Bacteria</taxon>
        <taxon>Bacillati</taxon>
        <taxon>Bacillota</taxon>
        <taxon>Clostridia</taxon>
        <taxon>Lachnospirales</taxon>
        <taxon>Lachnospiraceae</taxon>
        <taxon>Murimonas</taxon>
    </lineage>
</organism>
<keyword evidence="4" id="KW-1185">Reference proteome</keyword>
<dbReference type="SUPFAM" id="SSF50037">
    <property type="entry name" value="C-terminal domain of transcriptional repressors"/>
    <property type="match status" value="1"/>
</dbReference>
<name>A0AB73T560_9FIRM</name>
<dbReference type="InterPro" id="IPR008988">
    <property type="entry name" value="Transcriptional_repressor_C"/>
</dbReference>
<dbReference type="Pfam" id="PF04023">
    <property type="entry name" value="FeoA"/>
    <property type="match status" value="1"/>
</dbReference>
<proteinExistence type="predicted"/>
<dbReference type="InterPro" id="IPR007167">
    <property type="entry name" value="Fe-transptr_FeoA-like"/>
</dbReference>
<keyword evidence="1" id="KW-0408">Iron</keyword>
<dbReference type="GO" id="GO:0046914">
    <property type="term" value="F:transition metal ion binding"/>
    <property type="evidence" value="ECO:0007669"/>
    <property type="project" value="InterPro"/>
</dbReference>
<sequence length="91" mass="10176">MKDLDTGTVFEGDMGRAYEVTGILLPEDITRRLESLGIFEGTKLQILNKKKNGAVIIKARGARWAIGKEFAKGIRVREPGEIKEQQDETDN</sequence>
<dbReference type="Proteomes" id="UP000245412">
    <property type="component" value="Unassembled WGS sequence"/>
</dbReference>
<evidence type="ECO:0000256" key="1">
    <source>
        <dbReference type="ARBA" id="ARBA00023004"/>
    </source>
</evidence>
<accession>A0AB73T560</accession>
<dbReference type="RefSeq" id="WP_109626269.1">
    <property type="nucleotide sequence ID" value="NZ_CABJAT010000005.1"/>
</dbReference>
<dbReference type="AlphaFoldDB" id="A0AB73T560"/>
<evidence type="ECO:0000313" key="4">
    <source>
        <dbReference type="Proteomes" id="UP000245412"/>
    </source>
</evidence>
<protein>
    <submittedName>
        <fullName evidence="3">Fe2+ transport system protein FeoA</fullName>
    </submittedName>
</protein>
<evidence type="ECO:0000259" key="2">
    <source>
        <dbReference type="SMART" id="SM00899"/>
    </source>
</evidence>